<dbReference type="InterPro" id="IPR027385">
    <property type="entry name" value="Beta-barrel_OMP"/>
</dbReference>
<dbReference type="Pfam" id="PF00691">
    <property type="entry name" value="OmpA"/>
    <property type="match status" value="1"/>
</dbReference>
<dbReference type="Proteomes" id="UP000029558">
    <property type="component" value="Chromosome"/>
</dbReference>
<proteinExistence type="predicted"/>
<dbReference type="RefSeq" id="WP_017376173.1">
    <property type="nucleotide sequence ID" value="NZ_CP012508.1"/>
</dbReference>
<accession>A0AAC8VFI1</accession>
<dbReference type="InterPro" id="IPR011250">
    <property type="entry name" value="OMP/PagP_B-barrel"/>
</dbReference>
<gene>
    <name evidence="6" type="ORF">KU39_120</name>
</gene>
<keyword evidence="2" id="KW-0472">Membrane</keyword>
<feature type="compositionally biased region" description="Pro residues" evidence="3">
    <location>
        <begin position="189"/>
        <end position="201"/>
    </location>
</feature>
<dbReference type="InterPro" id="IPR006665">
    <property type="entry name" value="OmpA-like"/>
</dbReference>
<dbReference type="PANTHER" id="PTHR30329">
    <property type="entry name" value="STATOR ELEMENT OF FLAGELLAR MOTOR COMPLEX"/>
    <property type="match status" value="1"/>
</dbReference>
<protein>
    <submittedName>
        <fullName evidence="6">Outer membrane porin F</fullName>
    </submittedName>
</protein>
<dbReference type="EMBL" id="CP012508">
    <property type="protein sequence ID" value="ALB21306.1"/>
    <property type="molecule type" value="Genomic_DNA"/>
</dbReference>
<dbReference type="SUPFAM" id="SSF56925">
    <property type="entry name" value="OMPA-like"/>
    <property type="match status" value="1"/>
</dbReference>
<evidence type="ECO:0000313" key="7">
    <source>
        <dbReference type="Proteomes" id="UP000029558"/>
    </source>
</evidence>
<name>A0AAC8VFI1_PISSA</name>
<feature type="region of interest" description="Disordered" evidence="3">
    <location>
        <begin position="179"/>
        <end position="205"/>
    </location>
</feature>
<reference evidence="6 7" key="1">
    <citation type="journal article" date="2014" name="Genome Announc.">
        <title>Comparative Genome Analysis of Two Isolates of the Fish Pathogen Piscirickettsia salmonis from Different Hosts Reveals Major Differences in Virulence-Associated Secretion Systems.</title>
        <authorList>
            <person name="Bohle H."/>
            <person name="Henriquez P."/>
            <person name="Grothusen H."/>
            <person name="Navas E."/>
            <person name="Sandoval A."/>
            <person name="Bustamante F."/>
            <person name="Bustos P."/>
            <person name="Mancilla M."/>
        </authorList>
    </citation>
    <scope>NUCLEOTIDE SEQUENCE [LARGE SCALE GENOMIC DNA]</scope>
    <source>
        <strain evidence="7">B1-32597</strain>
    </source>
</reference>
<dbReference type="SUPFAM" id="SSF103088">
    <property type="entry name" value="OmpA-like"/>
    <property type="match status" value="1"/>
</dbReference>
<feature type="domain" description="OmpA-like" evidence="5">
    <location>
        <begin position="209"/>
        <end position="326"/>
    </location>
</feature>
<evidence type="ECO:0000256" key="1">
    <source>
        <dbReference type="ARBA" id="ARBA00022729"/>
    </source>
</evidence>
<dbReference type="PROSITE" id="PS51123">
    <property type="entry name" value="OMPA_2"/>
    <property type="match status" value="1"/>
</dbReference>
<feature type="signal peptide" evidence="4">
    <location>
        <begin position="1"/>
        <end position="23"/>
    </location>
</feature>
<dbReference type="CDD" id="cd07185">
    <property type="entry name" value="OmpA_C-like"/>
    <property type="match status" value="1"/>
</dbReference>
<dbReference type="Pfam" id="PF13505">
    <property type="entry name" value="OMP_b-brl"/>
    <property type="match status" value="1"/>
</dbReference>
<evidence type="ECO:0000256" key="2">
    <source>
        <dbReference type="PROSITE-ProRule" id="PRU00473"/>
    </source>
</evidence>
<organism evidence="6 7">
    <name type="scientific">Piscirickettsia salmonis</name>
    <dbReference type="NCBI Taxonomy" id="1238"/>
    <lineage>
        <taxon>Bacteria</taxon>
        <taxon>Pseudomonadati</taxon>
        <taxon>Pseudomonadota</taxon>
        <taxon>Gammaproteobacteria</taxon>
        <taxon>Thiotrichales</taxon>
        <taxon>Piscirickettsiaceae</taxon>
        <taxon>Piscirickettsia</taxon>
    </lineage>
</organism>
<keyword evidence="1 4" id="KW-0732">Signal</keyword>
<dbReference type="Gene3D" id="2.40.160.20">
    <property type="match status" value="1"/>
</dbReference>
<dbReference type="InterPro" id="IPR050330">
    <property type="entry name" value="Bact_OuterMem_StrucFunc"/>
</dbReference>
<sequence length="326" mass="34831">MKISKVACSLAVAVLALPLASFAVSQSGQFFATPSIGSGWFDSDRQVSNEPVLNLSLGYNITDNIAVALSYAHASNKDDVTGNSASMNQMRIDGLYRFMAKSPLQPYLLAGIGRQNLKGSNSFLDYGVGLTYDFMPNVALDVGVRRQYQLGTYHRNDTIAAVGIQFSFGPHGSAFSADDSFDQNEIAPAPMPEQAAPPAPAPEAAAPVNPCTVPVNEVAISFASTSDMVSSKYDCQLSRIAAFLSANPKSSAMIKGYADSSGSPNYNNQGLSQRRAESVKDYLVTQKSINSHRLITQALGTENPVATNKTVEGRAKNRRVDVTTIK</sequence>
<feature type="chain" id="PRO_5042034540" evidence="4">
    <location>
        <begin position="24"/>
        <end position="326"/>
    </location>
</feature>
<evidence type="ECO:0000313" key="6">
    <source>
        <dbReference type="EMBL" id="ALB21306.1"/>
    </source>
</evidence>
<dbReference type="GO" id="GO:0016020">
    <property type="term" value="C:membrane"/>
    <property type="evidence" value="ECO:0007669"/>
    <property type="project" value="UniProtKB-UniRule"/>
</dbReference>
<dbReference type="InterPro" id="IPR036737">
    <property type="entry name" value="OmpA-like_sf"/>
</dbReference>
<evidence type="ECO:0000259" key="5">
    <source>
        <dbReference type="PROSITE" id="PS51123"/>
    </source>
</evidence>
<dbReference type="Gene3D" id="3.30.1330.60">
    <property type="entry name" value="OmpA-like domain"/>
    <property type="match status" value="1"/>
</dbReference>
<dbReference type="AlphaFoldDB" id="A0AAC8VFI1"/>
<evidence type="ECO:0000256" key="3">
    <source>
        <dbReference type="SAM" id="MobiDB-lite"/>
    </source>
</evidence>
<dbReference type="PANTHER" id="PTHR30329:SF21">
    <property type="entry name" value="LIPOPROTEIN YIAD-RELATED"/>
    <property type="match status" value="1"/>
</dbReference>
<evidence type="ECO:0000256" key="4">
    <source>
        <dbReference type="SAM" id="SignalP"/>
    </source>
</evidence>